<evidence type="ECO:0000256" key="3">
    <source>
        <dbReference type="ARBA" id="ARBA00022722"/>
    </source>
</evidence>
<dbReference type="Gene3D" id="3.30.420.10">
    <property type="entry name" value="Ribonuclease H-like superfamily/Ribonuclease H"/>
    <property type="match status" value="1"/>
</dbReference>
<evidence type="ECO:0000256" key="7">
    <source>
        <dbReference type="ARBA" id="ARBA00022801"/>
    </source>
</evidence>
<keyword evidence="8 13" id="KW-0460">Magnesium</keyword>
<comment type="catalytic activity">
    <reaction evidence="12 13">
        <text>Endonucleolytic cleavage at a junction such as a reciprocal single-stranded crossover between two homologous DNA duplexes (Holliday junction).</text>
        <dbReference type="EC" id="3.1.21.10"/>
    </reaction>
</comment>
<dbReference type="GO" id="GO:0008821">
    <property type="term" value="F:crossover junction DNA endonuclease activity"/>
    <property type="evidence" value="ECO:0007669"/>
    <property type="project" value="UniProtKB-UniRule"/>
</dbReference>
<dbReference type="InterPro" id="IPR002176">
    <property type="entry name" value="X-over_junc_endoDNase_RuvC"/>
</dbReference>
<protein>
    <recommendedName>
        <fullName evidence="13 14">Crossover junction endodeoxyribonuclease RuvC</fullName>
        <ecNumber evidence="13 14">3.1.21.10</ecNumber>
    </recommendedName>
    <alternativeName>
        <fullName evidence="13">Holliday junction nuclease RuvC</fullName>
    </alternativeName>
    <alternativeName>
        <fullName evidence="13">Holliday junction resolvase RuvC</fullName>
    </alternativeName>
</protein>
<keyword evidence="9 13" id="KW-0238">DNA-binding</keyword>
<dbReference type="RefSeq" id="WP_126003738.1">
    <property type="nucleotide sequence ID" value="NZ_QQYZ01000003.1"/>
</dbReference>
<keyword evidence="7 13" id="KW-0378">Hydrolase</keyword>
<evidence type="ECO:0000256" key="14">
    <source>
        <dbReference type="NCBIfam" id="TIGR00228"/>
    </source>
</evidence>
<comment type="subcellular location">
    <subcellularLocation>
        <location evidence="13">Cytoplasm</location>
    </subcellularLocation>
</comment>
<keyword evidence="3 13" id="KW-0540">Nuclease</keyword>
<organism evidence="15 16">
    <name type="scientific">Sphingomonas koreensis</name>
    <dbReference type="NCBI Taxonomy" id="93064"/>
    <lineage>
        <taxon>Bacteria</taxon>
        <taxon>Pseudomonadati</taxon>
        <taxon>Pseudomonadota</taxon>
        <taxon>Alphaproteobacteria</taxon>
        <taxon>Sphingomonadales</taxon>
        <taxon>Sphingomonadaceae</taxon>
        <taxon>Sphingomonas</taxon>
    </lineage>
</organism>
<keyword evidence="10 13" id="KW-0233">DNA recombination</keyword>
<feature type="active site" evidence="13">
    <location>
        <position position="139"/>
    </location>
</feature>
<evidence type="ECO:0000256" key="2">
    <source>
        <dbReference type="ARBA" id="ARBA00022490"/>
    </source>
</evidence>
<evidence type="ECO:0000256" key="1">
    <source>
        <dbReference type="ARBA" id="ARBA00009518"/>
    </source>
</evidence>
<keyword evidence="5 13" id="KW-0255">Endonuclease</keyword>
<dbReference type="GO" id="GO:0048476">
    <property type="term" value="C:Holliday junction resolvase complex"/>
    <property type="evidence" value="ECO:0007669"/>
    <property type="project" value="UniProtKB-UniRule"/>
</dbReference>
<feature type="binding site" evidence="13">
    <location>
        <position position="67"/>
    </location>
    <ligand>
        <name>Mg(2+)</name>
        <dbReference type="ChEBI" id="CHEBI:18420"/>
        <label>2</label>
    </ligand>
</feature>
<dbReference type="PRINTS" id="PR00696">
    <property type="entry name" value="RSOLVASERUVC"/>
</dbReference>
<evidence type="ECO:0000256" key="5">
    <source>
        <dbReference type="ARBA" id="ARBA00022759"/>
    </source>
</evidence>
<dbReference type="InterPro" id="IPR012337">
    <property type="entry name" value="RNaseH-like_sf"/>
</dbReference>
<dbReference type="PANTHER" id="PTHR30194">
    <property type="entry name" value="CROSSOVER JUNCTION ENDODEOXYRIBONUCLEASE RUVC"/>
    <property type="match status" value="1"/>
</dbReference>
<keyword evidence="2 13" id="KW-0963">Cytoplasm</keyword>
<dbReference type="CDD" id="cd16962">
    <property type="entry name" value="RuvC"/>
    <property type="match status" value="1"/>
</dbReference>
<comment type="similarity">
    <text evidence="1 13">Belongs to the RuvC family.</text>
</comment>
<evidence type="ECO:0000256" key="11">
    <source>
        <dbReference type="ARBA" id="ARBA00023204"/>
    </source>
</evidence>
<comment type="function">
    <text evidence="13">The RuvA-RuvB-RuvC complex processes Holliday junction (HJ) DNA during genetic recombination and DNA repair. Endonuclease that resolves HJ intermediates. Cleaves cruciform DNA by making single-stranded nicks across the HJ at symmetrical positions within the homologous arms, yielding a 5'-phosphate and a 3'-hydroxyl group; requires a central core of homology in the junction. The consensus cleavage sequence is 5'-(A/T)TT(C/G)-3'. Cleavage occurs on the 3'-side of the TT dinucleotide at the point of strand exchange. HJ branch migration catalyzed by RuvA-RuvB allows RuvC to scan DNA until it finds its consensus sequence, where it cleaves and resolves the cruciform DNA.</text>
</comment>
<dbReference type="GO" id="GO:0000287">
    <property type="term" value="F:magnesium ion binding"/>
    <property type="evidence" value="ECO:0007669"/>
    <property type="project" value="UniProtKB-UniRule"/>
</dbReference>
<feature type="binding site" evidence="13">
    <location>
        <position position="139"/>
    </location>
    <ligand>
        <name>Mg(2+)</name>
        <dbReference type="ChEBI" id="CHEBI:18420"/>
        <label>1</label>
    </ligand>
</feature>
<evidence type="ECO:0000313" key="16">
    <source>
        <dbReference type="Proteomes" id="UP000287746"/>
    </source>
</evidence>
<evidence type="ECO:0000256" key="12">
    <source>
        <dbReference type="ARBA" id="ARBA00029354"/>
    </source>
</evidence>
<evidence type="ECO:0000313" key="15">
    <source>
        <dbReference type="EMBL" id="RSY88697.1"/>
    </source>
</evidence>
<accession>A0A430G6W4</accession>
<dbReference type="FunFam" id="3.30.420.10:FF:000002">
    <property type="entry name" value="Crossover junction endodeoxyribonuclease RuvC"/>
    <property type="match status" value="1"/>
</dbReference>
<feature type="active site" evidence="13">
    <location>
        <position position="67"/>
    </location>
</feature>
<dbReference type="InterPro" id="IPR020563">
    <property type="entry name" value="X-over_junc_endoDNase_Mg_BS"/>
</dbReference>
<keyword evidence="4 13" id="KW-0479">Metal-binding</keyword>
<dbReference type="HAMAP" id="MF_00034">
    <property type="entry name" value="RuvC"/>
    <property type="match status" value="1"/>
</dbReference>
<dbReference type="PROSITE" id="PS01321">
    <property type="entry name" value="RUVC"/>
    <property type="match status" value="1"/>
</dbReference>
<dbReference type="EMBL" id="QQYZ01000003">
    <property type="protein sequence ID" value="RSY88697.1"/>
    <property type="molecule type" value="Genomic_DNA"/>
</dbReference>
<dbReference type="Pfam" id="PF02075">
    <property type="entry name" value="RuvC"/>
    <property type="match status" value="1"/>
</dbReference>
<evidence type="ECO:0000256" key="13">
    <source>
        <dbReference type="HAMAP-Rule" id="MF_00034"/>
    </source>
</evidence>
<evidence type="ECO:0000256" key="6">
    <source>
        <dbReference type="ARBA" id="ARBA00022763"/>
    </source>
</evidence>
<name>A0A430G6W4_9SPHN</name>
<dbReference type="SUPFAM" id="SSF53098">
    <property type="entry name" value="Ribonuclease H-like"/>
    <property type="match status" value="1"/>
</dbReference>
<evidence type="ECO:0000256" key="8">
    <source>
        <dbReference type="ARBA" id="ARBA00022842"/>
    </source>
</evidence>
<dbReference type="NCBIfam" id="TIGR00228">
    <property type="entry name" value="ruvC"/>
    <property type="match status" value="1"/>
</dbReference>
<dbReference type="GO" id="GO:0005737">
    <property type="term" value="C:cytoplasm"/>
    <property type="evidence" value="ECO:0007669"/>
    <property type="project" value="UniProtKB-SubCell"/>
</dbReference>
<proteinExistence type="inferred from homology"/>
<evidence type="ECO:0000256" key="9">
    <source>
        <dbReference type="ARBA" id="ARBA00023125"/>
    </source>
</evidence>
<dbReference type="GO" id="GO:0003677">
    <property type="term" value="F:DNA binding"/>
    <property type="evidence" value="ECO:0007669"/>
    <property type="project" value="UniProtKB-KW"/>
</dbReference>
<sequence>MILLGLDPGLGTTGWGLIRAEGNRLSHLANGQLKTDAKAPLPRRLAHLDAMLVALIADHAPQAAAVEEVFVNSNPQSTLKLAHARGVAIAAAARAGLDVGEYAPRLVKKAVVGTGTAEKAQVHAMVSRLLPGVKIAGADAADALAVAICHAHHLASARALR</sequence>
<comment type="caution">
    <text evidence="15">The sequence shown here is derived from an EMBL/GenBank/DDBJ whole genome shotgun (WGS) entry which is preliminary data.</text>
</comment>
<dbReference type="EC" id="3.1.21.10" evidence="13 14"/>
<comment type="subunit">
    <text evidence="13">Homodimer which binds Holliday junction (HJ) DNA. The HJ becomes 2-fold symmetrical on binding to RuvC with unstacked arms; it has a different conformation from HJ DNA in complex with RuvA. In the full resolvosome a probable DNA-RuvA(4)-RuvB(12)-RuvC(2) complex forms which resolves the HJ.</text>
</comment>
<dbReference type="AlphaFoldDB" id="A0A430G6W4"/>
<dbReference type="InterPro" id="IPR036397">
    <property type="entry name" value="RNaseH_sf"/>
</dbReference>
<evidence type="ECO:0000256" key="4">
    <source>
        <dbReference type="ARBA" id="ARBA00022723"/>
    </source>
</evidence>
<dbReference type="GO" id="GO:0006310">
    <property type="term" value="P:DNA recombination"/>
    <property type="evidence" value="ECO:0007669"/>
    <property type="project" value="UniProtKB-UniRule"/>
</dbReference>
<dbReference type="PANTHER" id="PTHR30194:SF3">
    <property type="entry name" value="CROSSOVER JUNCTION ENDODEOXYRIBONUCLEASE RUVC"/>
    <property type="match status" value="1"/>
</dbReference>
<reference evidence="15 16" key="1">
    <citation type="submission" date="2018-07" db="EMBL/GenBank/DDBJ databases">
        <title>Genomic and Epidemiologic Investigation of an Indolent Hospital Outbreak.</title>
        <authorList>
            <person name="Johnson R.C."/>
            <person name="Deming C."/>
            <person name="Conlan S."/>
            <person name="Zellmer C.J."/>
            <person name="Michelin A.V."/>
            <person name="Lee-Lin S."/>
            <person name="Thomas P.J."/>
            <person name="Park M."/>
            <person name="Weingarten R.A."/>
            <person name="Less J."/>
            <person name="Dekker J.P."/>
            <person name="Frank K.M."/>
            <person name="Musser K.A."/>
            <person name="Mcquiston J.R."/>
            <person name="Henderson D.K."/>
            <person name="Lau A.F."/>
            <person name="Palmore T.N."/>
            <person name="Segre J.A."/>
        </authorList>
    </citation>
    <scope>NUCLEOTIDE SEQUENCE [LARGE SCALE GENOMIC DNA]</scope>
    <source>
        <strain evidence="15 16">SK-CDC1_0717</strain>
    </source>
</reference>
<comment type="cofactor">
    <cofactor evidence="13">
        <name>Mg(2+)</name>
        <dbReference type="ChEBI" id="CHEBI:18420"/>
    </cofactor>
    <text evidence="13">Binds 2 Mg(2+) ion per subunit.</text>
</comment>
<gene>
    <name evidence="13" type="primary">ruvC</name>
    <name evidence="15" type="ORF">DAH66_04405</name>
</gene>
<dbReference type="GO" id="GO:0006281">
    <property type="term" value="P:DNA repair"/>
    <property type="evidence" value="ECO:0007669"/>
    <property type="project" value="UniProtKB-UniRule"/>
</dbReference>
<keyword evidence="11 13" id="KW-0234">DNA repair</keyword>
<evidence type="ECO:0000256" key="10">
    <source>
        <dbReference type="ARBA" id="ARBA00023172"/>
    </source>
</evidence>
<feature type="binding site" evidence="13">
    <location>
        <position position="7"/>
    </location>
    <ligand>
        <name>Mg(2+)</name>
        <dbReference type="ChEBI" id="CHEBI:18420"/>
        <label>1</label>
    </ligand>
</feature>
<dbReference type="GO" id="GO:0009432">
    <property type="term" value="P:SOS response"/>
    <property type="evidence" value="ECO:0007669"/>
    <property type="project" value="UniProtKB-ARBA"/>
</dbReference>
<dbReference type="Proteomes" id="UP000287746">
    <property type="component" value="Unassembled WGS sequence"/>
</dbReference>
<feature type="active site" evidence="13">
    <location>
        <position position="7"/>
    </location>
</feature>
<keyword evidence="6 13" id="KW-0227">DNA damage</keyword>